<dbReference type="RefSeq" id="WP_006569126.1">
    <property type="nucleotide sequence ID" value="NZ_CP009170.1"/>
</dbReference>
<dbReference type="KEGG" id="tki:TKV_c04790"/>
<dbReference type="STRING" id="2325.TKV_c04790"/>
<proteinExistence type="predicted"/>
<sequence length="91" mass="10340">MKIYNNNIEKIMSVYRVDPVEKVTSKKAEIKDKVEISEEAIKLAQSSIEFEKIKNQKIENIKSMLNAGTYNVKAEDVADAILKGILLNKKI</sequence>
<feature type="domain" description="Anti-sigma-28 factor FlgM C-terminal" evidence="1">
    <location>
        <begin position="32"/>
        <end position="83"/>
    </location>
</feature>
<evidence type="ECO:0000259" key="1">
    <source>
        <dbReference type="Pfam" id="PF04316"/>
    </source>
</evidence>
<dbReference type="AlphaFoldDB" id="A0A097APD8"/>
<dbReference type="SUPFAM" id="SSF101498">
    <property type="entry name" value="Anti-sigma factor FlgM"/>
    <property type="match status" value="1"/>
</dbReference>
<reference evidence="3" key="1">
    <citation type="journal article" date="2015" name="Genome Announc.">
        <title>Whole-Genome Sequences of 80 Environmental and Clinical Isolates of Burkholderia pseudomallei.</title>
        <authorList>
            <person name="Johnson S.L."/>
            <person name="Baker A.L."/>
            <person name="Chain P.S."/>
            <person name="Currie B.J."/>
            <person name="Daligault H.E."/>
            <person name="Davenport K.W."/>
            <person name="Davis C.B."/>
            <person name="Inglis T.J."/>
            <person name="Kaestli M."/>
            <person name="Koren S."/>
            <person name="Mayo M."/>
            <person name="Merritt A.J."/>
            <person name="Price E.P."/>
            <person name="Sarovich D.S."/>
            <person name="Warner J."/>
            <person name="Rosovitz M.J."/>
        </authorList>
    </citation>
    <scope>NUCLEOTIDE SEQUENCE [LARGE SCALE GENOMIC DNA]</scope>
    <source>
        <strain evidence="3">DSM 2030</strain>
    </source>
</reference>
<dbReference type="EMBL" id="CP009170">
    <property type="protein sequence ID" value="AIS51678.1"/>
    <property type="molecule type" value="Genomic_DNA"/>
</dbReference>
<dbReference type="HOGENOM" id="CLU_169011_8_0_9"/>
<gene>
    <name evidence="2" type="ORF">TKV_c04790</name>
</gene>
<dbReference type="InterPro" id="IPR031316">
    <property type="entry name" value="FlgM_C"/>
</dbReference>
<dbReference type="OrthoDB" id="2382241at2"/>
<organism evidence="2 3">
    <name type="scientific">Thermoanaerobacter kivui</name>
    <name type="common">Acetogenium kivui</name>
    <dbReference type="NCBI Taxonomy" id="2325"/>
    <lineage>
        <taxon>Bacteria</taxon>
        <taxon>Bacillati</taxon>
        <taxon>Bacillota</taxon>
        <taxon>Clostridia</taxon>
        <taxon>Thermoanaerobacterales</taxon>
        <taxon>Thermoanaerobacteraceae</taxon>
        <taxon>Thermoanaerobacter</taxon>
    </lineage>
</organism>
<name>A0A097APD8_THEKI</name>
<keyword evidence="3" id="KW-1185">Reference proteome</keyword>
<dbReference type="InterPro" id="IPR035890">
    <property type="entry name" value="Anti-sigma-28_factor_FlgM_sf"/>
</dbReference>
<evidence type="ECO:0000313" key="2">
    <source>
        <dbReference type="EMBL" id="AIS51678.1"/>
    </source>
</evidence>
<accession>A0A097APD8</accession>
<dbReference type="eggNOG" id="COG2747">
    <property type="taxonomic scope" value="Bacteria"/>
</dbReference>
<dbReference type="Pfam" id="PF04316">
    <property type="entry name" value="FlgM"/>
    <property type="match status" value="1"/>
</dbReference>
<dbReference type="Proteomes" id="UP000029669">
    <property type="component" value="Chromosome"/>
</dbReference>
<protein>
    <submittedName>
        <fullName evidence="2">Anti-sigma-28 factor FlgM family protein</fullName>
    </submittedName>
</protein>
<evidence type="ECO:0000313" key="3">
    <source>
        <dbReference type="Proteomes" id="UP000029669"/>
    </source>
</evidence>